<keyword evidence="4" id="KW-1185">Reference proteome</keyword>
<evidence type="ECO:0000313" key="3">
    <source>
        <dbReference type="EMBL" id="KAF7541978.1"/>
    </source>
</evidence>
<comment type="caution">
    <text evidence="3">The sequence shown here is derived from an EMBL/GenBank/DDBJ whole genome shotgun (WGS) entry which is preliminary data.</text>
</comment>
<dbReference type="AlphaFoldDB" id="A0A9P5L3L4"/>
<organism evidence="3 4">
    <name type="scientific">Cylindrodendrum hubeiense</name>
    <dbReference type="NCBI Taxonomy" id="595255"/>
    <lineage>
        <taxon>Eukaryota</taxon>
        <taxon>Fungi</taxon>
        <taxon>Dikarya</taxon>
        <taxon>Ascomycota</taxon>
        <taxon>Pezizomycotina</taxon>
        <taxon>Sordariomycetes</taxon>
        <taxon>Hypocreomycetidae</taxon>
        <taxon>Hypocreales</taxon>
        <taxon>Nectriaceae</taxon>
        <taxon>Cylindrodendrum</taxon>
    </lineage>
</organism>
<feature type="coiled-coil region" evidence="1">
    <location>
        <begin position="207"/>
        <end position="234"/>
    </location>
</feature>
<feature type="region of interest" description="Disordered" evidence="2">
    <location>
        <begin position="1"/>
        <end position="40"/>
    </location>
</feature>
<keyword evidence="1" id="KW-0175">Coiled coil</keyword>
<evidence type="ECO:0000256" key="2">
    <source>
        <dbReference type="SAM" id="MobiDB-lite"/>
    </source>
</evidence>
<sequence>MDDDFETDTSYEEEFDEEEEEEEEASKPSGMPREPKGPRWIDDALAFMKAEFEVKGVKFDQEENPDPDHPLSALFNQTREAIIEHYRDVPKDVGPGKKKSHSDSKLVRRVKTSLQDARDAYMGGGYIQSGKHRCHWIKKVPPQAEILATRFVTKFCTLNPSVGGALAIIGMSHLATITLNGGGPQTGSTTQGAGVLDAVALNAASVAATTLEKLEKVEKRLKDLESANEDNNYHARLNDS</sequence>
<feature type="compositionally biased region" description="Acidic residues" evidence="2">
    <location>
        <begin position="1"/>
        <end position="24"/>
    </location>
</feature>
<name>A0A9P5L3L4_9HYPO</name>
<evidence type="ECO:0000313" key="4">
    <source>
        <dbReference type="Proteomes" id="UP000722485"/>
    </source>
</evidence>
<dbReference type="Proteomes" id="UP000722485">
    <property type="component" value="Unassembled WGS sequence"/>
</dbReference>
<reference evidence="3" key="1">
    <citation type="submission" date="2020-03" db="EMBL/GenBank/DDBJ databases">
        <title>Draft Genome Sequence of Cylindrodendrum hubeiense.</title>
        <authorList>
            <person name="Buettner E."/>
            <person name="Kellner H."/>
        </authorList>
    </citation>
    <scope>NUCLEOTIDE SEQUENCE</scope>
    <source>
        <strain evidence="3">IHI 201604</strain>
    </source>
</reference>
<gene>
    <name evidence="3" type="ORF">G7Z17_g11841</name>
</gene>
<proteinExistence type="predicted"/>
<dbReference type="EMBL" id="JAANBB010000477">
    <property type="protein sequence ID" value="KAF7541978.1"/>
    <property type="molecule type" value="Genomic_DNA"/>
</dbReference>
<evidence type="ECO:0000256" key="1">
    <source>
        <dbReference type="SAM" id="Coils"/>
    </source>
</evidence>
<protein>
    <submittedName>
        <fullName evidence="3">Uncharacterized protein</fullName>
    </submittedName>
</protein>
<accession>A0A9P5L3L4</accession>